<comment type="caution">
    <text evidence="1">The sequence shown here is derived from an EMBL/GenBank/DDBJ whole genome shotgun (WGS) entry which is preliminary data.</text>
</comment>
<evidence type="ECO:0000313" key="1">
    <source>
        <dbReference type="EMBL" id="KAK7070372.1"/>
    </source>
</evidence>
<keyword evidence="2" id="KW-1185">Reference proteome</keyword>
<sequence>MVMPVLLGSDILRWVALEVERIVRSLEKRFFAIIRASSLSPIVKTVSGFGYSIAQRLNAREENKYEIAIGAYDSDLVTVFKTKDMFVLDWNMTFTGRMDLTQRNCNFIGTKPGQYACVTTNVCLLYKMSRKTSSSLTLSKETIHEIYFTYHAKYYS</sequence>
<dbReference type="EMBL" id="JAXCGZ010015403">
    <property type="protein sequence ID" value="KAK7070372.1"/>
    <property type="molecule type" value="Genomic_DNA"/>
</dbReference>
<organism evidence="1 2">
    <name type="scientific">Halocaridina rubra</name>
    <name type="common">Hawaiian red shrimp</name>
    <dbReference type="NCBI Taxonomy" id="373956"/>
    <lineage>
        <taxon>Eukaryota</taxon>
        <taxon>Metazoa</taxon>
        <taxon>Ecdysozoa</taxon>
        <taxon>Arthropoda</taxon>
        <taxon>Crustacea</taxon>
        <taxon>Multicrustacea</taxon>
        <taxon>Malacostraca</taxon>
        <taxon>Eumalacostraca</taxon>
        <taxon>Eucarida</taxon>
        <taxon>Decapoda</taxon>
        <taxon>Pleocyemata</taxon>
        <taxon>Caridea</taxon>
        <taxon>Atyoidea</taxon>
        <taxon>Atyidae</taxon>
        <taxon>Halocaridina</taxon>
    </lineage>
</organism>
<dbReference type="AlphaFoldDB" id="A0AAN9A5G9"/>
<proteinExistence type="predicted"/>
<accession>A0AAN9A5G9</accession>
<gene>
    <name evidence="1" type="ORF">SK128_009669</name>
</gene>
<dbReference type="Proteomes" id="UP001381693">
    <property type="component" value="Unassembled WGS sequence"/>
</dbReference>
<evidence type="ECO:0000313" key="2">
    <source>
        <dbReference type="Proteomes" id="UP001381693"/>
    </source>
</evidence>
<protein>
    <submittedName>
        <fullName evidence="1">Uncharacterized protein</fullName>
    </submittedName>
</protein>
<name>A0AAN9A5G9_HALRR</name>
<reference evidence="1 2" key="1">
    <citation type="submission" date="2023-11" db="EMBL/GenBank/DDBJ databases">
        <title>Halocaridina rubra genome assembly.</title>
        <authorList>
            <person name="Smith C."/>
        </authorList>
    </citation>
    <scope>NUCLEOTIDE SEQUENCE [LARGE SCALE GENOMIC DNA]</scope>
    <source>
        <strain evidence="1">EP-1</strain>
        <tissue evidence="1">Whole</tissue>
    </source>
</reference>